<proteinExistence type="predicted"/>
<reference evidence="3" key="1">
    <citation type="submission" date="2015-08" db="UniProtKB">
        <authorList>
            <consortium name="WormBaseParasite"/>
        </authorList>
    </citation>
    <scope>IDENTIFICATION</scope>
</reference>
<evidence type="ECO:0000259" key="1">
    <source>
        <dbReference type="PROSITE" id="PS50800"/>
    </source>
</evidence>
<dbReference type="STRING" id="6248.A0A0K0DV57"/>
<dbReference type="WBParaSite" id="SSTP_0000112500.1">
    <property type="protein sequence ID" value="SSTP_0000112500.1"/>
    <property type="gene ID" value="SSTP_0000112500"/>
</dbReference>
<dbReference type="InterPro" id="IPR036361">
    <property type="entry name" value="SAP_dom_sf"/>
</dbReference>
<dbReference type="Proteomes" id="UP000035681">
    <property type="component" value="Unplaced"/>
</dbReference>
<name>A0A0K0DV57_STRER</name>
<dbReference type="Pfam" id="PF02037">
    <property type="entry name" value="SAP"/>
    <property type="match status" value="1"/>
</dbReference>
<organism evidence="3">
    <name type="scientific">Strongyloides stercoralis</name>
    <name type="common">Threadworm</name>
    <dbReference type="NCBI Taxonomy" id="6248"/>
    <lineage>
        <taxon>Eukaryota</taxon>
        <taxon>Metazoa</taxon>
        <taxon>Ecdysozoa</taxon>
        <taxon>Nematoda</taxon>
        <taxon>Chromadorea</taxon>
        <taxon>Rhabditida</taxon>
        <taxon>Tylenchina</taxon>
        <taxon>Panagrolaimomorpha</taxon>
        <taxon>Strongyloidoidea</taxon>
        <taxon>Strongyloididae</taxon>
        <taxon>Strongyloides</taxon>
    </lineage>
</organism>
<evidence type="ECO:0000313" key="3">
    <source>
        <dbReference type="WBParaSite" id="SSTP_0000112500.1"/>
    </source>
</evidence>
<dbReference type="InterPro" id="IPR003034">
    <property type="entry name" value="SAP_dom"/>
</dbReference>
<dbReference type="PROSITE" id="PS50800">
    <property type="entry name" value="SAP"/>
    <property type="match status" value="1"/>
</dbReference>
<protein>
    <submittedName>
        <fullName evidence="3 4">SAP domain-containing protein</fullName>
    </submittedName>
</protein>
<keyword evidence="2" id="KW-1185">Reference proteome</keyword>
<dbReference type="SUPFAM" id="SSF68906">
    <property type="entry name" value="SAP domain"/>
    <property type="match status" value="1"/>
</dbReference>
<evidence type="ECO:0000313" key="4">
    <source>
        <dbReference type="WBParaSite" id="TCONS_00008570.p1"/>
    </source>
</evidence>
<dbReference type="SMART" id="SM00513">
    <property type="entry name" value="SAP"/>
    <property type="match status" value="1"/>
</dbReference>
<dbReference type="AlphaFoldDB" id="A0A0K0DV57"/>
<feature type="domain" description="SAP" evidence="1">
    <location>
        <begin position="4"/>
        <end position="38"/>
    </location>
</feature>
<sequence>MESLTGLTYNEIRSKCKSYGLKANGKKTDLITRLTNYLTELTIDSDHQNNVKTIENKEKYQMFLTDDEDEDFVEEKPVNTLKNEKSKILPSSEALKEVNSLSTEIKVDRNIPQTYDMRKNENNKVEQPLNATVDYMSSDEEVFQKIDKQKTLIKEKEDRFSRQHKKIFNKAESIVERHERIKELHAKHEASVPEAFKRLATPKRISIARRSTFLNDSKPGFDFSKAPLDTSKVSHAFDRTPARNFDTPKVGVEVNEMKKFQEKKKEMSLLHNLSSTFKKSGGNFSNNREVNKKKFNTFDRKKKNIVLPSKKVVEERVKKITSIRNSTALKRERQLNAKRE</sequence>
<dbReference type="WBParaSite" id="TCONS_00008570.p1">
    <property type="protein sequence ID" value="TCONS_00008570.p1"/>
    <property type="gene ID" value="XLOC_006505"/>
</dbReference>
<dbReference type="Gene3D" id="1.10.720.30">
    <property type="entry name" value="SAP domain"/>
    <property type="match status" value="1"/>
</dbReference>
<accession>A0A0K0DV57</accession>
<evidence type="ECO:0000313" key="2">
    <source>
        <dbReference type="Proteomes" id="UP000035681"/>
    </source>
</evidence>